<dbReference type="Gene3D" id="3.30.1120.170">
    <property type="match status" value="1"/>
</dbReference>
<gene>
    <name evidence="13" type="ordered locus">Bsel_3245</name>
</gene>
<keyword evidence="5 11" id="KW-1133">Transmembrane helix</keyword>
<dbReference type="PIRSF" id="PIRSF005091">
    <property type="entry name" value="Mmb_sulf_HI1246"/>
    <property type="match status" value="1"/>
</dbReference>
<keyword evidence="9" id="KW-0479">Metal-binding</keyword>
<dbReference type="GO" id="GO:0046872">
    <property type="term" value="F:metal ion binding"/>
    <property type="evidence" value="ECO:0007669"/>
    <property type="project" value="UniProtKB-KW"/>
</dbReference>
<dbReference type="InterPro" id="IPR012160">
    <property type="entry name" value="LtaS-like"/>
</dbReference>
<dbReference type="HOGENOM" id="CLU_021310_0_0_9"/>
<evidence type="ECO:0000313" key="14">
    <source>
        <dbReference type="Proteomes" id="UP000000271"/>
    </source>
</evidence>
<feature type="transmembrane region" description="Helical" evidence="11">
    <location>
        <begin position="173"/>
        <end position="191"/>
    </location>
</feature>
<evidence type="ECO:0000256" key="9">
    <source>
        <dbReference type="PIRSR" id="PIRSR005091-2"/>
    </source>
</evidence>
<keyword evidence="3 7" id="KW-1003">Cell membrane</keyword>
<dbReference type="KEGG" id="bse:Bsel_3245"/>
<evidence type="ECO:0000256" key="7">
    <source>
        <dbReference type="PIRNR" id="PIRNR005091"/>
    </source>
</evidence>
<evidence type="ECO:0000256" key="8">
    <source>
        <dbReference type="PIRSR" id="PIRSR005091-1"/>
    </source>
</evidence>
<feature type="binding site" evidence="10">
    <location>
        <position position="486"/>
    </location>
    <ligand>
        <name>Mn(2+)</name>
        <dbReference type="ChEBI" id="CHEBI:29035"/>
    </ligand>
</feature>
<feature type="transmembrane region" description="Helical" evidence="11">
    <location>
        <begin position="87"/>
        <end position="106"/>
    </location>
</feature>
<dbReference type="PANTHER" id="PTHR47371:SF1">
    <property type="entry name" value="LIPOTEICHOIC ACID SYNTHASE-LIKE YQGS"/>
    <property type="match status" value="1"/>
</dbReference>
<evidence type="ECO:0000256" key="11">
    <source>
        <dbReference type="SAM" id="Phobius"/>
    </source>
</evidence>
<keyword evidence="6 7" id="KW-0472">Membrane</keyword>
<dbReference type="GO" id="GO:0005886">
    <property type="term" value="C:plasma membrane"/>
    <property type="evidence" value="ECO:0007669"/>
    <property type="project" value="UniProtKB-SubCell"/>
</dbReference>
<evidence type="ECO:0000256" key="2">
    <source>
        <dbReference type="ARBA" id="ARBA00009983"/>
    </source>
</evidence>
<name>D6Y1E0_BACIE</name>
<feature type="transmembrane region" description="Helical" evidence="11">
    <location>
        <begin position="28"/>
        <end position="52"/>
    </location>
</feature>
<dbReference type="Proteomes" id="UP000000271">
    <property type="component" value="Chromosome"/>
</dbReference>
<dbReference type="STRING" id="439292.Bsel_3245"/>
<keyword evidence="14" id="KW-1185">Reference proteome</keyword>
<dbReference type="CDD" id="cd16015">
    <property type="entry name" value="LTA_synthase"/>
    <property type="match status" value="1"/>
</dbReference>
<evidence type="ECO:0000256" key="10">
    <source>
        <dbReference type="PIRSR" id="PIRSR005091-3"/>
    </source>
</evidence>
<evidence type="ECO:0000256" key="1">
    <source>
        <dbReference type="ARBA" id="ARBA00004651"/>
    </source>
</evidence>
<evidence type="ECO:0000256" key="4">
    <source>
        <dbReference type="ARBA" id="ARBA00022692"/>
    </source>
</evidence>
<evidence type="ECO:0000313" key="13">
    <source>
        <dbReference type="EMBL" id="ADI00727.1"/>
    </source>
</evidence>
<dbReference type="InterPro" id="IPR050448">
    <property type="entry name" value="OpgB/LTA_synthase_biosynth"/>
</dbReference>
<protein>
    <submittedName>
        <fullName evidence="13">Sulfatase</fullName>
    </submittedName>
</protein>
<comment type="similarity">
    <text evidence="2 7">Belongs to the LTA synthase family.</text>
</comment>
<dbReference type="EMBL" id="CP001791">
    <property type="protein sequence ID" value="ADI00727.1"/>
    <property type="molecule type" value="Genomic_DNA"/>
</dbReference>
<proteinExistence type="inferred from homology"/>
<evidence type="ECO:0000256" key="3">
    <source>
        <dbReference type="ARBA" id="ARBA00022475"/>
    </source>
</evidence>
<keyword evidence="4 11" id="KW-0812">Transmembrane</keyword>
<feature type="transmembrane region" description="Helical" evidence="11">
    <location>
        <begin position="58"/>
        <end position="80"/>
    </location>
</feature>
<feature type="binding site" evidence="10">
    <location>
        <position position="312"/>
    </location>
    <ligand>
        <name>Mn(2+)</name>
        <dbReference type="ChEBI" id="CHEBI:29035"/>
    </ligand>
</feature>
<dbReference type="InterPro" id="IPR017850">
    <property type="entry name" value="Alkaline_phosphatase_core_sf"/>
</dbReference>
<feature type="transmembrane region" description="Helical" evidence="11">
    <location>
        <begin position="135"/>
        <end position="153"/>
    </location>
</feature>
<sequence>MIVYVRSGVEFLRKDVIKMKAFISNNRLMVLLMTVLWVKTFTVSVVTFDLALNRFLEMLIFAVNPMAFLLVVFSVGMLFSKRIQPSYYFLVALAVSGILYANAVYYREFIDIITLPMLVMGGNAGDLSTSVVELVQWYDVFFFLDLAVIAFFFKRKRDWFTLSRMSLKSGAKIYSAVAVVVLTIVVSGQVVQSDERVHSFNRDNVIKSVGLYNFYVYDAYIHLVTASQTVFADKDDWTDIQNHLSDTYVEPNRDLHGLAEDRNVVMISLESVEDFVIGETLNGEEITPFLNELIEDSFYFDNVYDQTGQGKTSDAEFMMHNSLYPIGRGAVFHAASENQFHPLLKKLGERGYESTAFHANDISFYNREEMYEQLYYDDYVEEKDYEVTEDINVGWGMLDIDFFEQSMPYLNDMQEPFYGKFLTLTNHFPYELDEEQHLIEPFDSDSDIVNRYFPTVRYTDEAVRVFFDEMKEAGLYEDTMFVLYGDHYGIAETHYEELESFLGYEVTPDESVKLDRVPVIIHIPGEEDQAFHSSTVGGQVDVLPTVVNLLGLDDQEMYMFGSDLLSEDRDEFAVLRNGDVVTDEIIYTKETCFDAEDGSERPFSDCSDAFEFGQSELHYSDQIIYGDLLRFDPEQLDPDED</sequence>
<evidence type="ECO:0000256" key="5">
    <source>
        <dbReference type="ARBA" id="ARBA00022989"/>
    </source>
</evidence>
<organism evidence="13 14">
    <name type="scientific">Bacillus selenitireducens (strain ATCC 700615 / DSM 15326 / MLS10)</name>
    <dbReference type="NCBI Taxonomy" id="439292"/>
    <lineage>
        <taxon>Bacteria</taxon>
        <taxon>Bacillati</taxon>
        <taxon>Bacillota</taxon>
        <taxon>Bacilli</taxon>
        <taxon>Bacillales</taxon>
        <taxon>Bacillaceae</taxon>
        <taxon>Salisediminibacterium</taxon>
    </lineage>
</organism>
<accession>D6Y1E0</accession>
<dbReference type="Pfam" id="PF00884">
    <property type="entry name" value="Sulfatase"/>
    <property type="match status" value="1"/>
</dbReference>
<evidence type="ECO:0000256" key="6">
    <source>
        <dbReference type="ARBA" id="ARBA00023136"/>
    </source>
</evidence>
<dbReference type="Gene3D" id="3.40.720.10">
    <property type="entry name" value="Alkaline Phosphatase, subunit A"/>
    <property type="match status" value="1"/>
</dbReference>
<feature type="binding site" evidence="10">
    <location>
        <position position="270"/>
    </location>
    <ligand>
        <name>Mn(2+)</name>
        <dbReference type="ChEBI" id="CHEBI:29035"/>
    </ligand>
</feature>
<dbReference type="SUPFAM" id="SSF53649">
    <property type="entry name" value="Alkaline phosphatase-like"/>
    <property type="match status" value="1"/>
</dbReference>
<dbReference type="InterPro" id="IPR000917">
    <property type="entry name" value="Sulfatase_N"/>
</dbReference>
<feature type="active site" evidence="8">
    <location>
        <position position="312"/>
    </location>
</feature>
<comment type="subcellular location">
    <subcellularLocation>
        <location evidence="1">Cell membrane</location>
        <topology evidence="1">Multi-pass membrane protein</topology>
    </subcellularLocation>
</comment>
<dbReference type="AlphaFoldDB" id="D6Y1E0"/>
<keyword evidence="9" id="KW-0464">Manganese</keyword>
<evidence type="ECO:0000259" key="12">
    <source>
        <dbReference type="Pfam" id="PF00884"/>
    </source>
</evidence>
<dbReference type="eggNOG" id="COG1368">
    <property type="taxonomic scope" value="Bacteria"/>
</dbReference>
<feature type="binding site" evidence="10">
    <location>
        <position position="487"/>
    </location>
    <ligand>
        <name>Mn(2+)</name>
        <dbReference type="ChEBI" id="CHEBI:29035"/>
    </ligand>
</feature>
<feature type="domain" description="Sulfatase N-terminal" evidence="12">
    <location>
        <begin position="262"/>
        <end position="551"/>
    </location>
</feature>
<reference evidence="13" key="1">
    <citation type="submission" date="2009-10" db="EMBL/GenBank/DDBJ databases">
        <title>Complete sequence of Bacillus selenitireducens MLS10.</title>
        <authorList>
            <consortium name="US DOE Joint Genome Institute"/>
            <person name="Lucas S."/>
            <person name="Copeland A."/>
            <person name="Lapidus A."/>
            <person name="Glavina del Rio T."/>
            <person name="Dalin E."/>
            <person name="Tice H."/>
            <person name="Bruce D."/>
            <person name="Goodwin L."/>
            <person name="Pitluck S."/>
            <person name="Sims D."/>
            <person name="Brettin T."/>
            <person name="Detter J.C."/>
            <person name="Han C."/>
            <person name="Larimer F."/>
            <person name="Land M."/>
            <person name="Hauser L."/>
            <person name="Kyrpides N."/>
            <person name="Ovchinnikova G."/>
            <person name="Stolz J."/>
        </authorList>
    </citation>
    <scope>NUCLEOTIDE SEQUENCE [LARGE SCALE GENOMIC DNA]</scope>
    <source>
        <strain evidence="13">MLS10</strain>
    </source>
</reference>
<feature type="binding site" evidence="9">
    <location>
        <position position="427"/>
    </location>
    <ligand>
        <name>substrate</name>
    </ligand>
</feature>
<dbReference type="PANTHER" id="PTHR47371">
    <property type="entry name" value="LIPOTEICHOIC ACID SYNTHASE"/>
    <property type="match status" value="1"/>
</dbReference>